<name>A0A1X1XEI8_9MYCO</name>
<accession>A0A1X1XEI8</accession>
<gene>
    <name evidence="1" type="ORF">AWC14_15395</name>
</gene>
<sequence length="612" mass="66325">MTISLAVAIDHSPPAADNPEPIWAALAPLIAARPTMRLWSPQQRFGEVRRLTTKLPAAPAAVPVYRRGRTHMLVFDLDAKRRGRNAVAADRQRILEWIHACGGRAISDSSTSGGSHVIVPLTQATPMEDLRPVLAAVAARCPTLDLTPMLNTSAGCISVPGSACREGGHRILHGTIDDAVKTLTHANAPELLADLQSLLGVPHSPAIAAPADSHYFTGSGPTTQLRWPYRRTTSLPTPVAAFAKTGALPTDGRWASRSEARLSVLVHLMWRGHTLPEIRHQIRPDQPLAGLAVAYRRYSPSTDRALLADWAAARTWLEHILPTVHSGTHKSYKHTGGSRAGGTAPHALWLAHALWWCDTTLRANPSRWLVAAVLQALAISALRAGEVIKGVPVVAVGGRSLSVAAGLVSESAVWSALRMLRDCPGSPVLLVQRGTGTRADRYALTTPDVADPRPDAPDRARVCDVHPVWATVGLQYRRVYELVQSGAAVTVEEVRLAARISRSSAYDAVAELARLDLLRRRDRQLEPGGVSLDELATRLGIPAIRAARIAAHQHARQQWRRWLNTRQVPYTEPALVTPPQYGHQTQCDPLSPHDTDEYLAAVMATGPPELQP</sequence>
<organism evidence="1 2">
    <name type="scientific">Mycobacterium kyorinense</name>
    <dbReference type="NCBI Taxonomy" id="487514"/>
    <lineage>
        <taxon>Bacteria</taxon>
        <taxon>Bacillati</taxon>
        <taxon>Actinomycetota</taxon>
        <taxon>Actinomycetes</taxon>
        <taxon>Mycobacteriales</taxon>
        <taxon>Mycobacteriaceae</taxon>
        <taxon>Mycobacterium</taxon>
    </lineage>
</organism>
<evidence type="ECO:0000313" key="2">
    <source>
        <dbReference type="Proteomes" id="UP000193487"/>
    </source>
</evidence>
<dbReference type="OrthoDB" id="3654095at2"/>
<dbReference type="EMBL" id="LQPE01000168">
    <property type="protein sequence ID" value="ORV97224.1"/>
    <property type="molecule type" value="Genomic_DNA"/>
</dbReference>
<comment type="caution">
    <text evidence="1">The sequence shown here is derived from an EMBL/GenBank/DDBJ whole genome shotgun (WGS) entry which is preliminary data.</text>
</comment>
<dbReference type="Proteomes" id="UP000193487">
    <property type="component" value="Unassembled WGS sequence"/>
</dbReference>
<dbReference type="RefSeq" id="WP_085241508.1">
    <property type="nucleotide sequence ID" value="NZ_LQPE01000168.1"/>
</dbReference>
<reference evidence="1 2" key="1">
    <citation type="submission" date="2016-01" db="EMBL/GenBank/DDBJ databases">
        <title>The new phylogeny of the genus Mycobacterium.</title>
        <authorList>
            <person name="Tarcisio F."/>
            <person name="Conor M."/>
            <person name="Antonella G."/>
            <person name="Elisabetta G."/>
            <person name="Giulia F.S."/>
            <person name="Sara T."/>
            <person name="Anna F."/>
            <person name="Clotilde B."/>
            <person name="Roberto B."/>
            <person name="Veronica D.S."/>
            <person name="Fabio R."/>
            <person name="Monica P."/>
            <person name="Olivier J."/>
            <person name="Enrico T."/>
            <person name="Nicola S."/>
        </authorList>
    </citation>
    <scope>NUCLEOTIDE SEQUENCE [LARGE SCALE GENOMIC DNA]</scope>
    <source>
        <strain evidence="1 2">DSM 45166</strain>
    </source>
</reference>
<evidence type="ECO:0008006" key="3">
    <source>
        <dbReference type="Google" id="ProtNLM"/>
    </source>
</evidence>
<dbReference type="AlphaFoldDB" id="A0A1X1XEI8"/>
<evidence type="ECO:0000313" key="1">
    <source>
        <dbReference type="EMBL" id="ORV97224.1"/>
    </source>
</evidence>
<protein>
    <recommendedName>
        <fullName evidence="3">HTH iclR-type domain-containing protein</fullName>
    </recommendedName>
</protein>
<proteinExistence type="predicted"/>
<keyword evidence="2" id="KW-1185">Reference proteome</keyword>